<dbReference type="Proteomes" id="UP000789920">
    <property type="component" value="Unassembled WGS sequence"/>
</dbReference>
<gene>
    <name evidence="1" type="ORF">RPERSI_LOCUS27388</name>
</gene>
<name>A0ACA9S780_9GLOM</name>
<keyword evidence="2" id="KW-1185">Reference proteome</keyword>
<reference evidence="1" key="1">
    <citation type="submission" date="2021-06" db="EMBL/GenBank/DDBJ databases">
        <authorList>
            <person name="Kallberg Y."/>
            <person name="Tangrot J."/>
            <person name="Rosling A."/>
        </authorList>
    </citation>
    <scope>NUCLEOTIDE SEQUENCE</scope>
    <source>
        <strain evidence="1">MA461A</strain>
    </source>
</reference>
<accession>A0ACA9S780</accession>
<protein>
    <submittedName>
        <fullName evidence="1">11820_t:CDS:1</fullName>
    </submittedName>
</protein>
<comment type="caution">
    <text evidence="1">The sequence shown here is derived from an EMBL/GenBank/DDBJ whole genome shotgun (WGS) entry which is preliminary data.</text>
</comment>
<evidence type="ECO:0000313" key="1">
    <source>
        <dbReference type="EMBL" id="CAG8829015.1"/>
    </source>
</evidence>
<sequence>DYADNLDIVEVFMAGSYQQSKSDKIEILNIVESILKYSPPPD</sequence>
<organism evidence="1 2">
    <name type="scientific">Racocetra persica</name>
    <dbReference type="NCBI Taxonomy" id="160502"/>
    <lineage>
        <taxon>Eukaryota</taxon>
        <taxon>Fungi</taxon>
        <taxon>Fungi incertae sedis</taxon>
        <taxon>Mucoromycota</taxon>
        <taxon>Glomeromycotina</taxon>
        <taxon>Glomeromycetes</taxon>
        <taxon>Diversisporales</taxon>
        <taxon>Gigasporaceae</taxon>
        <taxon>Racocetra</taxon>
    </lineage>
</organism>
<dbReference type="EMBL" id="CAJVQC010096500">
    <property type="protein sequence ID" value="CAG8829015.1"/>
    <property type="molecule type" value="Genomic_DNA"/>
</dbReference>
<proteinExistence type="predicted"/>
<feature type="non-terminal residue" evidence="1">
    <location>
        <position position="42"/>
    </location>
</feature>
<feature type="non-terminal residue" evidence="1">
    <location>
        <position position="1"/>
    </location>
</feature>
<evidence type="ECO:0000313" key="2">
    <source>
        <dbReference type="Proteomes" id="UP000789920"/>
    </source>
</evidence>